<dbReference type="InterPro" id="IPR050580">
    <property type="entry name" value="2H_phosphoesterase_YjcG-like"/>
</dbReference>
<dbReference type="PANTHER" id="PTHR40037">
    <property type="entry name" value="PHOSPHOESTERASE YJCG-RELATED"/>
    <property type="match status" value="1"/>
</dbReference>
<organism evidence="1 2">
    <name type="scientific">Pedobacter jamesrossensis</name>
    <dbReference type="NCBI Taxonomy" id="1908238"/>
    <lineage>
        <taxon>Bacteria</taxon>
        <taxon>Pseudomonadati</taxon>
        <taxon>Bacteroidota</taxon>
        <taxon>Sphingobacteriia</taxon>
        <taxon>Sphingobacteriales</taxon>
        <taxon>Sphingobacteriaceae</taxon>
        <taxon>Pedobacter</taxon>
    </lineage>
</organism>
<reference evidence="2" key="1">
    <citation type="journal article" date="2019" name="Int. J. Syst. Evol. Microbiol.">
        <title>The Global Catalogue of Microorganisms (GCM) 10K type strain sequencing project: providing services to taxonomists for standard genome sequencing and annotation.</title>
        <authorList>
            <consortium name="The Broad Institute Genomics Platform"/>
            <consortium name="The Broad Institute Genome Sequencing Center for Infectious Disease"/>
            <person name="Wu L."/>
            <person name="Ma J."/>
        </authorList>
    </citation>
    <scope>NUCLEOTIDE SEQUENCE [LARGE SCALE GENOMIC DNA]</scope>
    <source>
        <strain evidence="2">CCM 8689</strain>
    </source>
</reference>
<dbReference type="Pfam" id="PF13563">
    <property type="entry name" value="2_5_RNA_ligase2"/>
    <property type="match status" value="1"/>
</dbReference>
<dbReference type="InterPro" id="IPR009097">
    <property type="entry name" value="Cyclic_Pdiesterase"/>
</dbReference>
<evidence type="ECO:0000313" key="1">
    <source>
        <dbReference type="EMBL" id="MFC4197124.1"/>
    </source>
</evidence>
<evidence type="ECO:0000313" key="2">
    <source>
        <dbReference type="Proteomes" id="UP001595792"/>
    </source>
</evidence>
<keyword evidence="1" id="KW-0436">Ligase</keyword>
<accession>A0ABV8NN66</accession>
<dbReference type="GO" id="GO:0016874">
    <property type="term" value="F:ligase activity"/>
    <property type="evidence" value="ECO:0007669"/>
    <property type="project" value="UniProtKB-KW"/>
</dbReference>
<gene>
    <name evidence="1" type="ORF">ACFOUY_10470</name>
</gene>
<dbReference type="Gene3D" id="3.90.1140.10">
    <property type="entry name" value="Cyclic phosphodiesterase"/>
    <property type="match status" value="1"/>
</dbReference>
<proteinExistence type="predicted"/>
<sequence length="191" mass="22416">MENLFLVCLIPPASIVEDIDAIRNDISDKYKVYVSLKRPAHITLYNPVKISSLEKEKIFFKALENAAFSESFSQIILNFNSFAPNTVYIDVDKNSHIMQLQAQIKLALKPLDLLPEKNNFKFNPHLTIAFKDIKPVTYPLIMQEYKGKNFKREFLVDRFSVYKHVDKRWQPFREFLFNNPNDKPKPLSLFD</sequence>
<comment type="caution">
    <text evidence="1">The sequence shown here is derived from an EMBL/GenBank/DDBJ whole genome shotgun (WGS) entry which is preliminary data.</text>
</comment>
<protein>
    <submittedName>
        <fullName evidence="1">2'-5' RNA ligase family protein</fullName>
    </submittedName>
</protein>
<dbReference type="SUPFAM" id="SSF55144">
    <property type="entry name" value="LigT-like"/>
    <property type="match status" value="1"/>
</dbReference>
<dbReference type="EMBL" id="JBHSBY010000103">
    <property type="protein sequence ID" value="MFC4197124.1"/>
    <property type="molecule type" value="Genomic_DNA"/>
</dbReference>
<keyword evidence="2" id="KW-1185">Reference proteome</keyword>
<dbReference type="PANTHER" id="PTHR40037:SF1">
    <property type="entry name" value="PHOSPHOESTERASE SAOUHSC_00951-RELATED"/>
    <property type="match status" value="1"/>
</dbReference>
<dbReference type="Proteomes" id="UP001595792">
    <property type="component" value="Unassembled WGS sequence"/>
</dbReference>
<name>A0ABV8NN66_9SPHI</name>
<dbReference type="RefSeq" id="WP_378960508.1">
    <property type="nucleotide sequence ID" value="NZ_JBHRXC010000016.1"/>
</dbReference>